<dbReference type="OrthoDB" id="193399at2157"/>
<dbReference type="GO" id="GO:0004553">
    <property type="term" value="F:hydrolase activity, hydrolyzing O-glycosyl compounds"/>
    <property type="evidence" value="ECO:0007669"/>
    <property type="project" value="InterPro"/>
</dbReference>
<feature type="domain" description="Glycoside hydrolase family 5" evidence="4">
    <location>
        <begin position="39"/>
        <end position="407"/>
    </location>
</feature>
<evidence type="ECO:0000256" key="2">
    <source>
        <dbReference type="ARBA" id="ARBA00023295"/>
    </source>
</evidence>
<dbReference type="RefSeq" id="WP_176393253.1">
    <property type="nucleotide sequence ID" value="NZ_MWPH01000003.1"/>
</dbReference>
<evidence type="ECO:0000256" key="3">
    <source>
        <dbReference type="SAM" id="MobiDB-lite"/>
    </source>
</evidence>
<name>A0A202E5U6_9EURY</name>
<protein>
    <recommendedName>
        <fullName evidence="4">Glycoside hydrolase family 5 domain-containing protein</fullName>
    </recommendedName>
</protein>
<keyword evidence="1" id="KW-0378">Hydrolase</keyword>
<dbReference type="EMBL" id="MWPH01000003">
    <property type="protein sequence ID" value="OVE83627.1"/>
    <property type="molecule type" value="Genomic_DNA"/>
</dbReference>
<dbReference type="InterPro" id="IPR018087">
    <property type="entry name" value="Glyco_hydro_5_CS"/>
</dbReference>
<dbReference type="SUPFAM" id="SSF51445">
    <property type="entry name" value="(Trans)glycosidases"/>
    <property type="match status" value="1"/>
</dbReference>
<evidence type="ECO:0000256" key="1">
    <source>
        <dbReference type="ARBA" id="ARBA00022801"/>
    </source>
</evidence>
<evidence type="ECO:0000313" key="6">
    <source>
        <dbReference type="Proteomes" id="UP000196084"/>
    </source>
</evidence>
<proteinExistence type="predicted"/>
<dbReference type="InterPro" id="IPR001547">
    <property type="entry name" value="Glyco_hydro_5"/>
</dbReference>
<accession>A0A202E5U6</accession>
<keyword evidence="2" id="KW-0326">Glycosidase</keyword>
<dbReference type="Gene3D" id="3.20.20.80">
    <property type="entry name" value="Glycosidases"/>
    <property type="match status" value="1"/>
</dbReference>
<evidence type="ECO:0000313" key="5">
    <source>
        <dbReference type="EMBL" id="OVE83627.1"/>
    </source>
</evidence>
<keyword evidence="6" id="KW-1185">Reference proteome</keyword>
<dbReference type="Proteomes" id="UP000196084">
    <property type="component" value="Unassembled WGS sequence"/>
</dbReference>
<evidence type="ECO:0000259" key="4">
    <source>
        <dbReference type="Pfam" id="PF00150"/>
    </source>
</evidence>
<dbReference type="InterPro" id="IPR017853">
    <property type="entry name" value="GH"/>
</dbReference>
<dbReference type="Pfam" id="PF00150">
    <property type="entry name" value="Cellulase"/>
    <property type="match status" value="1"/>
</dbReference>
<sequence>MKATGASVLAVGGLGAVAGSAAGQAADLPPLARDGNKIVDPSGNEVILRGVNIADPGEQSREWRGQTAPETFELATDESEGWYTNIVRIPVQAEFIAAGTSAPEPGQMPHGDDWGPLLPGSFDASDVEWYCETYLDELVDMGAERGAYVMIDYHRHYPVFHQEDHAGHDIPYDTWQCDSDGGESWRNPEVCGERGPLWHGEDQIDDIWSLIDDQNIVEAFDLDEDDIYLEPPEVSNALDEELHTFWEVIADRYAGDDHVIFDVYNEPTGPYGGDWGGPERQAGELSFPEQAPGEAEGDYDVRLDEMKGWYDLWRDRAQPWVDTVEENAPGHLITIGSPRWSQYAYWAPYNEFDATNMCYTAHVYTQQDMRPLGDYIGEPSEHVPIFFSEFGWIEGGGKEVDTPWMDCTTDPDQDPEDADCEPFIEGYEEFLTEYDVHPQAWCFDHSWEPHMFEHGDPGPGGASGAPDADDWMDYLNDDTPGVWWHEWNQQMAGDRDEFAPGDEPYPDADNGKNPLHVGPGPIGETGDGIQVGDYNAQDTTDDGLHNDFTGDGQTSHDDVTAFFENLEDENVQGNPDAFDFAGDGEVSFADVVNMLNRI</sequence>
<organism evidence="5 6">
    <name type="scientific">Natronolimnobius baerhuensis</name>
    <dbReference type="NCBI Taxonomy" id="253108"/>
    <lineage>
        <taxon>Archaea</taxon>
        <taxon>Methanobacteriati</taxon>
        <taxon>Methanobacteriota</taxon>
        <taxon>Stenosarchaea group</taxon>
        <taxon>Halobacteria</taxon>
        <taxon>Halobacteriales</taxon>
        <taxon>Natrialbaceae</taxon>
        <taxon>Natronolimnobius</taxon>
    </lineage>
</organism>
<comment type="caution">
    <text evidence="5">The sequence shown here is derived from an EMBL/GenBank/DDBJ whole genome shotgun (WGS) entry which is preliminary data.</text>
</comment>
<dbReference type="PROSITE" id="PS00659">
    <property type="entry name" value="GLYCOSYL_HYDROL_F5"/>
    <property type="match status" value="1"/>
</dbReference>
<gene>
    <name evidence="5" type="ORF">B2G88_14440</name>
</gene>
<reference evidence="5 6" key="1">
    <citation type="submission" date="2017-02" db="EMBL/GenBank/DDBJ databases">
        <title>Natronthermophilus aegyptiacus gen. nov.,sp. nov., an aerobic, extremely halophilic alkalithermophilic archaeon isolated from the athalassohaline Wadi An Natrun, Egypt.</title>
        <authorList>
            <person name="Zhao B."/>
        </authorList>
    </citation>
    <scope>NUCLEOTIDE SEQUENCE [LARGE SCALE GENOMIC DNA]</scope>
    <source>
        <strain evidence="5 6">CGMCC 1.3597</strain>
    </source>
</reference>
<dbReference type="AlphaFoldDB" id="A0A202E5U6"/>
<feature type="region of interest" description="Disordered" evidence="3">
    <location>
        <begin position="276"/>
        <end position="296"/>
    </location>
</feature>
<dbReference type="GO" id="GO:0000272">
    <property type="term" value="P:polysaccharide catabolic process"/>
    <property type="evidence" value="ECO:0007669"/>
    <property type="project" value="InterPro"/>
</dbReference>